<keyword evidence="3" id="KW-0804">Transcription</keyword>
<dbReference type="Pfam" id="PF13459">
    <property type="entry name" value="Fer4_15"/>
    <property type="match status" value="1"/>
</dbReference>
<feature type="region of interest" description="Disordered" evidence="5">
    <location>
        <begin position="198"/>
        <end position="249"/>
    </location>
</feature>
<keyword evidence="1" id="KW-0805">Transcription regulation</keyword>
<keyword evidence="8" id="KW-1185">Reference proteome</keyword>
<dbReference type="EMBL" id="BAABAQ010000005">
    <property type="protein sequence ID" value="GAA4192748.1"/>
    <property type="molecule type" value="Genomic_DNA"/>
</dbReference>
<dbReference type="InterPro" id="IPR050109">
    <property type="entry name" value="HTH-type_TetR-like_transc_reg"/>
</dbReference>
<comment type="caution">
    <text evidence="7">The sequence shown here is derived from an EMBL/GenBank/DDBJ whole genome shotgun (WGS) entry which is preliminary data.</text>
</comment>
<evidence type="ECO:0000259" key="6">
    <source>
        <dbReference type="PROSITE" id="PS50977"/>
    </source>
</evidence>
<dbReference type="RefSeq" id="WP_344918922.1">
    <property type="nucleotide sequence ID" value="NZ_BAABAQ010000005.1"/>
</dbReference>
<evidence type="ECO:0000256" key="4">
    <source>
        <dbReference type="PROSITE-ProRule" id="PRU00335"/>
    </source>
</evidence>
<dbReference type="Gene3D" id="3.30.70.20">
    <property type="match status" value="1"/>
</dbReference>
<dbReference type="PRINTS" id="PR00455">
    <property type="entry name" value="HTHTETR"/>
</dbReference>
<evidence type="ECO:0000313" key="8">
    <source>
        <dbReference type="Proteomes" id="UP001501251"/>
    </source>
</evidence>
<feature type="domain" description="HTH tetR-type" evidence="6">
    <location>
        <begin position="10"/>
        <end position="70"/>
    </location>
</feature>
<feature type="DNA-binding region" description="H-T-H motif" evidence="4">
    <location>
        <begin position="33"/>
        <end position="52"/>
    </location>
</feature>
<evidence type="ECO:0000256" key="2">
    <source>
        <dbReference type="ARBA" id="ARBA00023125"/>
    </source>
</evidence>
<dbReference type="InterPro" id="IPR001647">
    <property type="entry name" value="HTH_TetR"/>
</dbReference>
<feature type="compositionally biased region" description="Polar residues" evidence="5">
    <location>
        <begin position="218"/>
        <end position="228"/>
    </location>
</feature>
<sequence length="325" mass="33792">MGRIAGVTAAETRERLLGAAAEAFALRGYDGARVADIAAAAGVSNGALYAHFGSKAELLVAALRAHGPQLLAKLFAADPDRPITELLTVVGRGLPRRRDAHGYLIVEALVAARRDEAVARPMRDYFGERAEWLAGLVRVAQDGGELDGALSPDALSHFCLLLAMGSALVTPDLHAVDEEEWAALLTRVVTALAPAGNTTAQTPAPAHSMAAQTPAPANDTTANDTMAQTPAPAESTAEQTSAPADTAATEGGFTVKVKINPEGCQGHGRCYDLAPGLFGEDDEGYGHVVGDGVVPPGEEQAARRAAANCPERTIEILQEARHDGR</sequence>
<gene>
    <name evidence="7" type="ORF">GCM10022252_34630</name>
</gene>
<dbReference type="SUPFAM" id="SSF54862">
    <property type="entry name" value="4Fe-4S ferredoxins"/>
    <property type="match status" value="1"/>
</dbReference>
<dbReference type="PANTHER" id="PTHR30055">
    <property type="entry name" value="HTH-TYPE TRANSCRIPTIONAL REGULATOR RUTR"/>
    <property type="match status" value="1"/>
</dbReference>
<dbReference type="Gene3D" id="1.10.357.10">
    <property type="entry name" value="Tetracycline Repressor, domain 2"/>
    <property type="match status" value="1"/>
</dbReference>
<dbReference type="PANTHER" id="PTHR30055:SF234">
    <property type="entry name" value="HTH-TYPE TRANSCRIPTIONAL REGULATOR BETI"/>
    <property type="match status" value="1"/>
</dbReference>
<dbReference type="Pfam" id="PF00440">
    <property type="entry name" value="TetR_N"/>
    <property type="match status" value="1"/>
</dbReference>
<dbReference type="SUPFAM" id="SSF48498">
    <property type="entry name" value="Tetracyclin repressor-like, C-terminal domain"/>
    <property type="match status" value="1"/>
</dbReference>
<evidence type="ECO:0000256" key="3">
    <source>
        <dbReference type="ARBA" id="ARBA00023163"/>
    </source>
</evidence>
<dbReference type="Proteomes" id="UP001501251">
    <property type="component" value="Unassembled WGS sequence"/>
</dbReference>
<keyword evidence="2 4" id="KW-0238">DNA-binding</keyword>
<protein>
    <recommendedName>
        <fullName evidence="6">HTH tetR-type domain-containing protein</fullName>
    </recommendedName>
</protein>
<dbReference type="InterPro" id="IPR009057">
    <property type="entry name" value="Homeodomain-like_sf"/>
</dbReference>
<evidence type="ECO:0000256" key="5">
    <source>
        <dbReference type="SAM" id="MobiDB-lite"/>
    </source>
</evidence>
<reference evidence="8" key="1">
    <citation type="journal article" date="2019" name="Int. J. Syst. Evol. Microbiol.">
        <title>The Global Catalogue of Microorganisms (GCM) 10K type strain sequencing project: providing services to taxonomists for standard genome sequencing and annotation.</title>
        <authorList>
            <consortium name="The Broad Institute Genomics Platform"/>
            <consortium name="The Broad Institute Genome Sequencing Center for Infectious Disease"/>
            <person name="Wu L."/>
            <person name="Ma J."/>
        </authorList>
    </citation>
    <scope>NUCLEOTIDE SEQUENCE [LARGE SCALE GENOMIC DNA]</scope>
    <source>
        <strain evidence="8">JCM 17388</strain>
    </source>
</reference>
<name>A0ABP8AXC9_9ACTN</name>
<organism evidence="7 8">
    <name type="scientific">Streptosporangium oxazolinicum</name>
    <dbReference type="NCBI Taxonomy" id="909287"/>
    <lineage>
        <taxon>Bacteria</taxon>
        <taxon>Bacillati</taxon>
        <taxon>Actinomycetota</taxon>
        <taxon>Actinomycetes</taxon>
        <taxon>Streptosporangiales</taxon>
        <taxon>Streptosporangiaceae</taxon>
        <taxon>Streptosporangium</taxon>
    </lineage>
</organism>
<dbReference type="SUPFAM" id="SSF46689">
    <property type="entry name" value="Homeodomain-like"/>
    <property type="match status" value="1"/>
</dbReference>
<evidence type="ECO:0000256" key="1">
    <source>
        <dbReference type="ARBA" id="ARBA00023015"/>
    </source>
</evidence>
<evidence type="ECO:0000313" key="7">
    <source>
        <dbReference type="EMBL" id="GAA4192748.1"/>
    </source>
</evidence>
<accession>A0ABP8AXC9</accession>
<dbReference type="InterPro" id="IPR036271">
    <property type="entry name" value="Tet_transcr_reg_TetR-rel_C_sf"/>
</dbReference>
<dbReference type="PROSITE" id="PS50977">
    <property type="entry name" value="HTH_TETR_2"/>
    <property type="match status" value="1"/>
</dbReference>
<proteinExistence type="predicted"/>